<protein>
    <submittedName>
        <fullName evidence="1">Uncharacterized protein</fullName>
    </submittedName>
</protein>
<sequence length="168" mass="20112">MITTYHIEKFWDNEYKNLNYIWEQYRDPELVERWLAMGYSNKVSGWLCDMRQKQPSWNDRFIKFYEELGWKDIGTAYYRMECGTVMPTHEDHYKKYVEVFNLQGQEHTIHRAVVFLEDWASGHYFEGPGKPVTGWQAGFVAEWQYDVPHMAANIGPTPRYTLQITGHK</sequence>
<reference evidence="1" key="1">
    <citation type="submission" date="2020-04" db="EMBL/GenBank/DDBJ databases">
        <authorList>
            <person name="Chiriac C."/>
            <person name="Salcher M."/>
            <person name="Ghai R."/>
            <person name="Kavagutti S V."/>
        </authorList>
    </citation>
    <scope>NUCLEOTIDE SEQUENCE</scope>
</reference>
<organism evidence="1">
    <name type="scientific">uncultured Caudovirales phage</name>
    <dbReference type="NCBI Taxonomy" id="2100421"/>
    <lineage>
        <taxon>Viruses</taxon>
        <taxon>Duplodnaviria</taxon>
        <taxon>Heunggongvirae</taxon>
        <taxon>Uroviricota</taxon>
        <taxon>Caudoviricetes</taxon>
        <taxon>Peduoviridae</taxon>
        <taxon>Maltschvirus</taxon>
        <taxon>Maltschvirus maltsch</taxon>
    </lineage>
</organism>
<evidence type="ECO:0000313" key="1">
    <source>
        <dbReference type="EMBL" id="CAB4129228.1"/>
    </source>
</evidence>
<accession>A0A6J5L3F6</accession>
<name>A0A6J5L3F6_9CAUD</name>
<gene>
    <name evidence="1" type="ORF">UFOVP112_326</name>
</gene>
<dbReference type="EMBL" id="LR796233">
    <property type="protein sequence ID" value="CAB4129228.1"/>
    <property type="molecule type" value="Genomic_DNA"/>
</dbReference>
<proteinExistence type="predicted"/>